<dbReference type="GO" id="GO:0005096">
    <property type="term" value="F:GTPase activator activity"/>
    <property type="evidence" value="ECO:0007669"/>
    <property type="project" value="UniProtKB-KW"/>
</dbReference>
<feature type="coiled-coil region" evidence="4">
    <location>
        <begin position="134"/>
        <end position="163"/>
    </location>
</feature>
<dbReference type="GO" id="GO:0006913">
    <property type="term" value="P:nucleocytoplasmic transport"/>
    <property type="evidence" value="ECO:0007669"/>
    <property type="project" value="TreeGrafter"/>
</dbReference>
<feature type="domain" description="SUI1" evidence="6">
    <location>
        <begin position="297"/>
        <end position="364"/>
    </location>
</feature>
<sequence length="869" mass="95180">MACALPLAEAGVSLEQQGHRLLVRDLGGCAIRNRGGEALASFLKSNQQIRALDLRESNISDNGLAQLCLALRQTNQLEELQANPVGHTGLEFLLGVVQRCSRLHTLTIEVCDVPTLFSGRQNVSSADYDTSDYVVKEEEELEEEEAEAKLAKEERLRKAFAENNYDSGDESVPSAPVDNDVSSALTKLLDDLVTTVRSKGNLLAVDCRGAVPSDVRLDIHRAAEEHQVLQQRRLAEQQERGARTGTDVLQAQMREIESLLEGQVRLTQVAGQVWKAMSSKGLPACGFAVYVDKVGELPLLIERRAKGKRVTVISGVKGNARALCTALTSLLGVGGTVHEGPKASDVEVQGEQTQRVAQALQQLACVRGAKAPVVERSCGYDEFLREASRTERKERKERRNAGSLREEPPEDAPCRAWHGYWIYCNGHCSPPNAEDVWESPASASPASPATASAASPQVAAPAAQAKALDAALGALGLLAAVGGAAESFRRQDTVQRHEPKASLCAGPTRPESEPLTCECGATFTLRRTLELHRRQHKRETCEALEAPSWRFDSMSTAREEARWPQTEMAQMAQMAQADEFLEPEAAEYLAPSSSGYTLASLLDGKVSKVSVRRRKPGRACSCPVCGAAFAEHALPSHVEECLERAEAEAEREMESMELPEELLESFLQLDLGPVASEVFWCTYETSRKRGVHAAFLSALEEAISVEPEAWMTCESMTCPVSCSSLESLDAREAESEAHAAHRADPVPRGRWCRPAPAPAPPSCQPERSELRAPSARSESEHLEHLERETAQEKIQRLKREAKATKARASGMCACEESCLRSTHMGIRSYIGRRLHAALGEALFECQRFKSKGNKESKALAKRWQRLKMR</sequence>
<dbReference type="Proteomes" id="UP001178507">
    <property type="component" value="Unassembled WGS sequence"/>
</dbReference>
<gene>
    <name evidence="7" type="ORF">EVOR1521_LOCUS879</name>
</gene>
<organism evidence="7 8">
    <name type="scientific">Effrenium voratum</name>
    <dbReference type="NCBI Taxonomy" id="2562239"/>
    <lineage>
        <taxon>Eukaryota</taxon>
        <taxon>Sar</taxon>
        <taxon>Alveolata</taxon>
        <taxon>Dinophyceae</taxon>
        <taxon>Suessiales</taxon>
        <taxon>Symbiodiniaceae</taxon>
        <taxon>Effrenium</taxon>
    </lineage>
</organism>
<evidence type="ECO:0000256" key="3">
    <source>
        <dbReference type="ARBA" id="ARBA00022737"/>
    </source>
</evidence>
<keyword evidence="2" id="KW-0433">Leucine-rich repeat</keyword>
<dbReference type="PROSITE" id="PS50296">
    <property type="entry name" value="SUI1"/>
    <property type="match status" value="1"/>
</dbReference>
<dbReference type="GO" id="GO:0031267">
    <property type="term" value="F:small GTPase binding"/>
    <property type="evidence" value="ECO:0007669"/>
    <property type="project" value="TreeGrafter"/>
</dbReference>
<evidence type="ECO:0000313" key="7">
    <source>
        <dbReference type="EMBL" id="CAJ1370275.1"/>
    </source>
</evidence>
<dbReference type="InterPro" id="IPR036877">
    <property type="entry name" value="SUI1_dom_sf"/>
</dbReference>
<evidence type="ECO:0000256" key="5">
    <source>
        <dbReference type="SAM" id="MobiDB-lite"/>
    </source>
</evidence>
<evidence type="ECO:0000256" key="1">
    <source>
        <dbReference type="ARBA" id="ARBA00022468"/>
    </source>
</evidence>
<dbReference type="InterPro" id="IPR001950">
    <property type="entry name" value="SUI1"/>
</dbReference>
<feature type="region of interest" description="Disordered" evidence="5">
    <location>
        <begin position="389"/>
        <end position="411"/>
    </location>
</feature>
<dbReference type="PANTHER" id="PTHR24113">
    <property type="entry name" value="RAN GTPASE-ACTIVATING PROTEIN 1"/>
    <property type="match status" value="1"/>
</dbReference>
<dbReference type="Gene3D" id="3.30.780.10">
    <property type="entry name" value="SUI1-like domain"/>
    <property type="match status" value="1"/>
</dbReference>
<evidence type="ECO:0000256" key="4">
    <source>
        <dbReference type="SAM" id="Coils"/>
    </source>
</evidence>
<protein>
    <recommendedName>
        <fullName evidence="6">SUI1 domain-containing protein</fullName>
    </recommendedName>
</protein>
<keyword evidence="8" id="KW-1185">Reference proteome</keyword>
<comment type="caution">
    <text evidence="7">The sequence shown here is derived from an EMBL/GenBank/DDBJ whole genome shotgun (WGS) entry which is preliminary data.</text>
</comment>
<dbReference type="GO" id="GO:0003743">
    <property type="term" value="F:translation initiation factor activity"/>
    <property type="evidence" value="ECO:0007669"/>
    <property type="project" value="InterPro"/>
</dbReference>
<proteinExistence type="predicted"/>
<evidence type="ECO:0000313" key="8">
    <source>
        <dbReference type="Proteomes" id="UP001178507"/>
    </source>
</evidence>
<keyword evidence="1" id="KW-0343">GTPase activation</keyword>
<feature type="compositionally biased region" description="Basic and acidic residues" evidence="5">
    <location>
        <begin position="389"/>
        <end position="407"/>
    </location>
</feature>
<dbReference type="AlphaFoldDB" id="A0AA36MJ75"/>
<evidence type="ECO:0000259" key="6">
    <source>
        <dbReference type="PROSITE" id="PS50296"/>
    </source>
</evidence>
<dbReference type="SMART" id="SM00368">
    <property type="entry name" value="LRR_RI"/>
    <property type="match status" value="2"/>
</dbReference>
<feature type="region of interest" description="Disordered" evidence="5">
    <location>
        <begin position="489"/>
        <end position="508"/>
    </location>
</feature>
<name>A0AA36MJ75_9DINO</name>
<dbReference type="Gene3D" id="3.80.10.10">
    <property type="entry name" value="Ribonuclease Inhibitor"/>
    <property type="match status" value="1"/>
</dbReference>
<keyword evidence="4" id="KW-0175">Coiled coil</keyword>
<reference evidence="7" key="1">
    <citation type="submission" date="2023-08" db="EMBL/GenBank/DDBJ databases">
        <authorList>
            <person name="Chen Y."/>
            <person name="Shah S."/>
            <person name="Dougan E. K."/>
            <person name="Thang M."/>
            <person name="Chan C."/>
        </authorList>
    </citation>
    <scope>NUCLEOTIDE SEQUENCE</scope>
</reference>
<accession>A0AA36MJ75</accession>
<dbReference type="InterPro" id="IPR027038">
    <property type="entry name" value="RanGap"/>
</dbReference>
<evidence type="ECO:0000256" key="2">
    <source>
        <dbReference type="ARBA" id="ARBA00022614"/>
    </source>
</evidence>
<dbReference type="Pfam" id="PF01253">
    <property type="entry name" value="SUI1"/>
    <property type="match status" value="1"/>
</dbReference>
<keyword evidence="3" id="KW-0677">Repeat</keyword>
<feature type="region of interest" description="Disordered" evidence="5">
    <location>
        <begin position="733"/>
        <end position="789"/>
    </location>
</feature>
<dbReference type="GO" id="GO:0048471">
    <property type="term" value="C:perinuclear region of cytoplasm"/>
    <property type="evidence" value="ECO:0007669"/>
    <property type="project" value="TreeGrafter"/>
</dbReference>
<dbReference type="SUPFAM" id="SSF55159">
    <property type="entry name" value="eIF1-like"/>
    <property type="match status" value="1"/>
</dbReference>
<feature type="compositionally biased region" description="Basic and acidic residues" evidence="5">
    <location>
        <begin position="733"/>
        <end position="747"/>
    </location>
</feature>
<dbReference type="SUPFAM" id="SSF52047">
    <property type="entry name" value="RNI-like"/>
    <property type="match status" value="1"/>
</dbReference>
<dbReference type="GO" id="GO:0005829">
    <property type="term" value="C:cytosol"/>
    <property type="evidence" value="ECO:0007669"/>
    <property type="project" value="TreeGrafter"/>
</dbReference>
<dbReference type="GO" id="GO:0005634">
    <property type="term" value="C:nucleus"/>
    <property type="evidence" value="ECO:0007669"/>
    <property type="project" value="TreeGrafter"/>
</dbReference>
<feature type="compositionally biased region" description="Basic and acidic residues" evidence="5">
    <location>
        <begin position="489"/>
        <end position="500"/>
    </location>
</feature>
<dbReference type="PANTHER" id="PTHR24113:SF12">
    <property type="entry name" value="RAN GTPASE-ACTIVATING PROTEIN 1"/>
    <property type="match status" value="1"/>
</dbReference>
<feature type="compositionally biased region" description="Basic and acidic residues" evidence="5">
    <location>
        <begin position="777"/>
        <end position="789"/>
    </location>
</feature>
<dbReference type="InterPro" id="IPR032675">
    <property type="entry name" value="LRR_dom_sf"/>
</dbReference>
<dbReference type="EMBL" id="CAUJNA010000005">
    <property type="protein sequence ID" value="CAJ1370275.1"/>
    <property type="molecule type" value="Genomic_DNA"/>
</dbReference>